<evidence type="ECO:0000313" key="4">
    <source>
        <dbReference type="EMBL" id="TID27004.1"/>
    </source>
</evidence>
<dbReference type="SMART" id="SM00753">
    <property type="entry name" value="PAM"/>
    <property type="match status" value="1"/>
</dbReference>
<dbReference type="Proteomes" id="UP000298493">
    <property type="component" value="Unassembled WGS sequence"/>
</dbReference>
<evidence type="ECO:0000256" key="2">
    <source>
        <dbReference type="ARBA" id="ARBA00073854"/>
    </source>
</evidence>
<keyword evidence="5" id="KW-1185">Reference proteome</keyword>
<name>A0A4Z1PH47_9PEZI</name>
<organism evidence="4 5">
    <name type="scientific">Venturia nashicola</name>
    <dbReference type="NCBI Taxonomy" id="86259"/>
    <lineage>
        <taxon>Eukaryota</taxon>
        <taxon>Fungi</taxon>
        <taxon>Dikarya</taxon>
        <taxon>Ascomycota</taxon>
        <taxon>Pezizomycotina</taxon>
        <taxon>Dothideomycetes</taxon>
        <taxon>Pleosporomycetidae</taxon>
        <taxon>Venturiales</taxon>
        <taxon>Venturiaceae</taxon>
        <taxon>Venturia</taxon>
    </lineage>
</organism>
<evidence type="ECO:0000259" key="3">
    <source>
        <dbReference type="PROSITE" id="PS50250"/>
    </source>
</evidence>
<dbReference type="FunFam" id="1.10.10.10:FF:000366">
    <property type="entry name" value="COP9 signalosome complex subunit"/>
    <property type="match status" value="1"/>
</dbReference>
<dbReference type="PANTHER" id="PTHR12732">
    <property type="entry name" value="UNCHARACTERIZED PROTEASOME COMPONENT REGION PCI-CONTAINING"/>
    <property type="match status" value="1"/>
</dbReference>
<dbReference type="PROSITE" id="PS50250">
    <property type="entry name" value="PCI"/>
    <property type="match status" value="1"/>
</dbReference>
<dbReference type="EMBL" id="SNSC02000002">
    <property type="protein sequence ID" value="TID27004.1"/>
    <property type="molecule type" value="Genomic_DNA"/>
</dbReference>
<sequence>MDAILDIFREAYAEESGYKLAESITPVAPANDAGLLYGFYRSSSIYTIQGDLKNAIVYNGSPRLQKQEAHAWVELYVAYWKAIGELLAVEESMNQGKLADWKKVYDAWKDVLNALLRGYQTQLFAAWTIPCLYVAGKYLRNFAIKADDQEKPADANLSFNEGFQEELGGGKNECLQDAARQVNRVFSACISDRAPLDESRKWGLYCVTNLLFKIYFKLGSLNLAKNPLRSIAASFSDMPPLDAFPKSHQVTFNYYSGVISFLDEDYAKAERHLTEAWNGCHKDANKNLELILTYLVPCHLITSHKLPTATLLGQYPQLQRLFGQLISSIKLADLAGFDAALLAGESEFVKRRIYLTLERGRDVVVRNLMRKVFIIGGYEPLKEGQTKETRVRRTRISVAEFAAAVRLSLGQTNGEVLEDDEVECMLANMIYKGLMKGYISRERSMVVLSKGGAFPGTGV</sequence>
<dbReference type="AlphaFoldDB" id="A0A4Z1PH47"/>
<comment type="caution">
    <text evidence="4">The sequence shown here is derived from an EMBL/GenBank/DDBJ whole genome shotgun (WGS) entry which is preliminary data.</text>
</comment>
<dbReference type="STRING" id="86259.A0A4Z1PH47"/>
<dbReference type="OrthoDB" id="10252687at2759"/>
<gene>
    <name evidence="4" type="ORF">E6O75_ATG01497</name>
</gene>
<protein>
    <recommendedName>
        <fullName evidence="2">Protein CSN12 homolog</fullName>
    </recommendedName>
</protein>
<proteinExistence type="inferred from homology"/>
<dbReference type="InterPro" id="IPR000717">
    <property type="entry name" value="PCI_dom"/>
</dbReference>
<dbReference type="GO" id="GO:0003723">
    <property type="term" value="F:RNA binding"/>
    <property type="evidence" value="ECO:0007669"/>
    <property type="project" value="InterPro"/>
</dbReference>
<dbReference type="InterPro" id="IPR045114">
    <property type="entry name" value="Csn12-like"/>
</dbReference>
<reference evidence="4 5" key="1">
    <citation type="submission" date="2019-04" db="EMBL/GenBank/DDBJ databases">
        <title>High contiguity whole genome sequence and gene annotation resource for two Venturia nashicola isolates.</title>
        <authorList>
            <person name="Prokchorchik M."/>
            <person name="Won K."/>
            <person name="Lee Y."/>
            <person name="Choi E.D."/>
            <person name="Segonzac C."/>
            <person name="Sohn K.H."/>
        </authorList>
    </citation>
    <scope>NUCLEOTIDE SEQUENCE [LARGE SCALE GENOMIC DNA]</scope>
    <source>
        <strain evidence="4 5">PRI2</strain>
    </source>
</reference>
<evidence type="ECO:0000256" key="1">
    <source>
        <dbReference type="ARBA" id="ARBA00025771"/>
    </source>
</evidence>
<comment type="similarity">
    <text evidence="1">Belongs to the CSN12 family.</text>
</comment>
<dbReference type="Pfam" id="PF01399">
    <property type="entry name" value="PCI"/>
    <property type="match status" value="1"/>
</dbReference>
<dbReference type="Gene3D" id="1.10.10.10">
    <property type="entry name" value="Winged helix-like DNA-binding domain superfamily/Winged helix DNA-binding domain"/>
    <property type="match status" value="1"/>
</dbReference>
<dbReference type="PANTHER" id="PTHR12732:SF0">
    <property type="entry name" value="PCI DOMAIN-CONTAINING PROTEIN 2"/>
    <property type="match status" value="1"/>
</dbReference>
<accession>A0A4Z1PH47</accession>
<dbReference type="InterPro" id="IPR036388">
    <property type="entry name" value="WH-like_DNA-bd_sf"/>
</dbReference>
<dbReference type="GO" id="GO:0003690">
    <property type="term" value="F:double-stranded DNA binding"/>
    <property type="evidence" value="ECO:0007669"/>
    <property type="project" value="InterPro"/>
</dbReference>
<evidence type="ECO:0000313" key="5">
    <source>
        <dbReference type="Proteomes" id="UP000298493"/>
    </source>
</evidence>
<feature type="domain" description="PCI" evidence="3">
    <location>
        <begin position="250"/>
        <end position="453"/>
    </location>
</feature>